<proteinExistence type="predicted"/>
<dbReference type="RefSeq" id="WP_203931408.1">
    <property type="nucleotide sequence ID" value="NZ_BOPH01000088.1"/>
</dbReference>
<evidence type="ECO:0000313" key="1">
    <source>
        <dbReference type="EMBL" id="GIJ71548.1"/>
    </source>
</evidence>
<dbReference type="EMBL" id="BOPH01000088">
    <property type="protein sequence ID" value="GIJ71548.1"/>
    <property type="molecule type" value="Genomic_DNA"/>
</dbReference>
<dbReference type="AlphaFoldDB" id="A0A8J4EEE8"/>
<evidence type="ECO:0000313" key="2">
    <source>
        <dbReference type="Proteomes" id="UP000635606"/>
    </source>
</evidence>
<organism evidence="1 2">
    <name type="scientific">Virgisporangium ochraceum</name>
    <dbReference type="NCBI Taxonomy" id="65505"/>
    <lineage>
        <taxon>Bacteria</taxon>
        <taxon>Bacillati</taxon>
        <taxon>Actinomycetota</taxon>
        <taxon>Actinomycetes</taxon>
        <taxon>Micromonosporales</taxon>
        <taxon>Micromonosporaceae</taxon>
        <taxon>Virgisporangium</taxon>
    </lineage>
</organism>
<reference evidence="1" key="1">
    <citation type="submission" date="2021-01" db="EMBL/GenBank/DDBJ databases">
        <title>Whole genome shotgun sequence of Virgisporangium ochraceum NBRC 16418.</title>
        <authorList>
            <person name="Komaki H."/>
            <person name="Tamura T."/>
        </authorList>
    </citation>
    <scope>NUCLEOTIDE SEQUENCE</scope>
    <source>
        <strain evidence="1">NBRC 16418</strain>
    </source>
</reference>
<dbReference type="Proteomes" id="UP000635606">
    <property type="component" value="Unassembled WGS sequence"/>
</dbReference>
<accession>A0A8J4EEE8</accession>
<name>A0A8J4EEE8_9ACTN</name>
<comment type="caution">
    <text evidence="1">The sequence shown here is derived from an EMBL/GenBank/DDBJ whole genome shotgun (WGS) entry which is preliminary data.</text>
</comment>
<sequence>MLEFQTARTTPHPEIDLLTRIRLLELQVAAVADAERVADLLDEAKVPRL</sequence>
<keyword evidence="2" id="KW-1185">Reference proteome</keyword>
<protein>
    <submittedName>
        <fullName evidence="1">Uncharacterized protein</fullName>
    </submittedName>
</protein>
<gene>
    <name evidence="1" type="ORF">Voc01_064650</name>
</gene>